<feature type="compositionally biased region" description="Low complexity" evidence="1">
    <location>
        <begin position="86"/>
        <end position="97"/>
    </location>
</feature>
<dbReference type="Proteomes" id="UP000016666">
    <property type="component" value="Chromosome 3"/>
</dbReference>
<feature type="compositionally biased region" description="Basic residues" evidence="1">
    <location>
        <begin position="66"/>
        <end position="85"/>
    </location>
</feature>
<reference evidence="2" key="3">
    <citation type="submission" date="2025-09" db="UniProtKB">
        <authorList>
            <consortium name="Ensembl"/>
        </authorList>
    </citation>
    <scope>IDENTIFICATION</scope>
</reference>
<protein>
    <submittedName>
        <fullName evidence="2">Uncharacterized protein</fullName>
    </submittedName>
</protein>
<keyword evidence="3" id="KW-1185">Reference proteome</keyword>
<dbReference type="PANTHER" id="PTHR28366">
    <property type="entry name" value="CHROMOSOME 1 OPEN READING FRAME 131"/>
    <property type="match status" value="1"/>
</dbReference>
<dbReference type="OMA" id="KHCGVWA"/>
<feature type="region of interest" description="Disordered" evidence="1">
    <location>
        <begin position="1"/>
        <end position="111"/>
    </location>
</feature>
<dbReference type="GeneTree" id="ENSGT01020000231212"/>
<reference evidence="2 3" key="1">
    <citation type="submission" date="2017-10" db="EMBL/GenBank/DDBJ databases">
        <title>A new Pekin duck reference genome.</title>
        <authorList>
            <person name="Hou Z.-C."/>
            <person name="Zhou Z.-K."/>
            <person name="Zhu F."/>
            <person name="Hou S.-S."/>
        </authorList>
    </citation>
    <scope>NUCLEOTIDE SEQUENCE [LARGE SCALE GENOMIC DNA]</scope>
</reference>
<dbReference type="InterPro" id="IPR027973">
    <property type="entry name" value="FSAF1-like"/>
</dbReference>
<dbReference type="PANTHER" id="PTHR28366:SF1">
    <property type="entry name" value="CHROMOSOME 1 OPEN READING FRAME 131"/>
    <property type="match status" value="1"/>
</dbReference>
<organism evidence="2 3">
    <name type="scientific">Anas platyrhynchos platyrhynchos</name>
    <name type="common">Northern mallard</name>
    <dbReference type="NCBI Taxonomy" id="8840"/>
    <lineage>
        <taxon>Eukaryota</taxon>
        <taxon>Metazoa</taxon>
        <taxon>Chordata</taxon>
        <taxon>Craniata</taxon>
        <taxon>Vertebrata</taxon>
        <taxon>Euteleostomi</taxon>
        <taxon>Archelosauria</taxon>
        <taxon>Archosauria</taxon>
        <taxon>Dinosauria</taxon>
        <taxon>Saurischia</taxon>
        <taxon>Theropoda</taxon>
        <taxon>Coelurosauria</taxon>
        <taxon>Aves</taxon>
        <taxon>Neognathae</taxon>
        <taxon>Galloanserae</taxon>
        <taxon>Anseriformes</taxon>
        <taxon>Anatidae</taxon>
        <taxon>Anatinae</taxon>
        <taxon>Anas</taxon>
    </lineage>
</organism>
<feature type="compositionally biased region" description="Low complexity" evidence="1">
    <location>
        <begin position="160"/>
        <end position="171"/>
    </location>
</feature>
<dbReference type="STRING" id="8840.ENSAPLP00000017976"/>
<reference evidence="2" key="2">
    <citation type="submission" date="2025-08" db="UniProtKB">
        <authorList>
            <consortium name="Ensembl"/>
        </authorList>
    </citation>
    <scope>IDENTIFICATION</scope>
</reference>
<dbReference type="Ensembl" id="ENSAPLT00000042414.1">
    <property type="protein sequence ID" value="ENSAPLP00000017976.1"/>
    <property type="gene ID" value="ENSAPLG00000016580.1"/>
</dbReference>
<accession>A0A493SWK8</accession>
<name>A0A493SWK8_ANAPP</name>
<sequence>MWHQGTRRSGIPADTTTPPLPSIPLTQKARGPDGAPCPRSHPQIPPGGRPSVWGGGEAGSPPRAAYRVHGRPSPRPPGHRRRRHGASSSGSSSSTAPRPTPPLRLRLRPPWPRGALVPAPVPARLPAALGLGLGRARGRAEEPRHGRRHLRADGSRPRPRGASARPAAAMGAREPCRLPKIKGGGARLEVHKFGITGYQKQEQRLWERERAIMLGAKVILACFVLGGDPALTVQEGDKHCGVWAKRKKSVPSIWAAGQVGKFRDGTLILQSGDIKKIKSSKVVK</sequence>
<evidence type="ECO:0000256" key="1">
    <source>
        <dbReference type="SAM" id="MobiDB-lite"/>
    </source>
</evidence>
<evidence type="ECO:0000313" key="3">
    <source>
        <dbReference type="Proteomes" id="UP000016666"/>
    </source>
</evidence>
<dbReference type="Pfam" id="PF15375">
    <property type="entry name" value="FSAF1"/>
    <property type="match status" value="1"/>
</dbReference>
<proteinExistence type="predicted"/>
<feature type="region of interest" description="Disordered" evidence="1">
    <location>
        <begin position="136"/>
        <end position="171"/>
    </location>
</feature>
<evidence type="ECO:0000313" key="2">
    <source>
        <dbReference type="Ensembl" id="ENSAPLP00000017976.1"/>
    </source>
</evidence>
<dbReference type="AlphaFoldDB" id="A0A493SWK8"/>
<dbReference type="InterPro" id="IPR052852">
    <property type="entry name" value="SSU_Processome_Comp"/>
</dbReference>